<keyword evidence="3" id="KW-1003">Cell membrane</keyword>
<evidence type="ECO:0000256" key="5">
    <source>
        <dbReference type="ARBA" id="ARBA00022989"/>
    </source>
</evidence>
<dbReference type="PANTHER" id="PTHR30193">
    <property type="entry name" value="ABC TRANSPORTER PERMEASE PROTEIN"/>
    <property type="match status" value="1"/>
</dbReference>
<evidence type="ECO:0000313" key="11">
    <source>
        <dbReference type="Proteomes" id="UP001183246"/>
    </source>
</evidence>
<dbReference type="CDD" id="cd06261">
    <property type="entry name" value="TM_PBP2"/>
    <property type="match status" value="1"/>
</dbReference>
<comment type="caution">
    <text evidence="10">The sequence shown here is derived from an EMBL/GenBank/DDBJ whole genome shotgun (WGS) entry which is preliminary data.</text>
</comment>
<evidence type="ECO:0000256" key="1">
    <source>
        <dbReference type="ARBA" id="ARBA00004651"/>
    </source>
</evidence>
<evidence type="ECO:0000256" key="8">
    <source>
        <dbReference type="SAM" id="MobiDB-lite"/>
    </source>
</evidence>
<keyword evidence="5 7" id="KW-1133">Transmembrane helix</keyword>
<evidence type="ECO:0000256" key="2">
    <source>
        <dbReference type="ARBA" id="ARBA00022448"/>
    </source>
</evidence>
<feature type="compositionally biased region" description="Low complexity" evidence="8">
    <location>
        <begin position="19"/>
        <end position="29"/>
    </location>
</feature>
<dbReference type="PROSITE" id="PS50928">
    <property type="entry name" value="ABC_TM1"/>
    <property type="match status" value="1"/>
</dbReference>
<evidence type="ECO:0000256" key="3">
    <source>
        <dbReference type="ARBA" id="ARBA00022475"/>
    </source>
</evidence>
<comment type="subcellular location">
    <subcellularLocation>
        <location evidence="1 7">Cell membrane</location>
        <topology evidence="1 7">Multi-pass membrane protein</topology>
    </subcellularLocation>
</comment>
<dbReference type="InterPro" id="IPR035906">
    <property type="entry name" value="MetI-like_sf"/>
</dbReference>
<accession>A0ABU2MYT2</accession>
<feature type="domain" description="ABC transmembrane type-1" evidence="9">
    <location>
        <begin position="97"/>
        <end position="313"/>
    </location>
</feature>
<evidence type="ECO:0000259" key="9">
    <source>
        <dbReference type="PROSITE" id="PS50928"/>
    </source>
</evidence>
<feature type="transmembrane region" description="Helical" evidence="7">
    <location>
        <begin position="134"/>
        <end position="155"/>
    </location>
</feature>
<feature type="transmembrane region" description="Helical" evidence="7">
    <location>
        <begin position="181"/>
        <end position="205"/>
    </location>
</feature>
<keyword evidence="6 7" id="KW-0472">Membrane</keyword>
<feature type="compositionally biased region" description="Basic and acidic residues" evidence="8">
    <location>
        <begin position="1"/>
        <end position="14"/>
    </location>
</feature>
<reference evidence="11" key="1">
    <citation type="submission" date="2023-07" db="EMBL/GenBank/DDBJ databases">
        <title>30 novel species of actinomycetes from the DSMZ collection.</title>
        <authorList>
            <person name="Nouioui I."/>
        </authorList>
    </citation>
    <scope>NUCLEOTIDE SEQUENCE [LARGE SCALE GENOMIC DNA]</scope>
    <source>
        <strain evidence="11">DSM 44938</strain>
    </source>
</reference>
<dbReference type="EMBL" id="JAVREL010000024">
    <property type="protein sequence ID" value="MDT0346817.1"/>
    <property type="molecule type" value="Genomic_DNA"/>
</dbReference>
<dbReference type="Proteomes" id="UP001183246">
    <property type="component" value="Unassembled WGS sequence"/>
</dbReference>
<organism evidence="10 11">
    <name type="scientific">Streptomyces litchfieldiae</name>
    <dbReference type="NCBI Taxonomy" id="3075543"/>
    <lineage>
        <taxon>Bacteria</taxon>
        <taxon>Bacillati</taxon>
        <taxon>Actinomycetota</taxon>
        <taxon>Actinomycetes</taxon>
        <taxon>Kitasatosporales</taxon>
        <taxon>Streptomycetaceae</taxon>
        <taxon>Streptomyces</taxon>
    </lineage>
</organism>
<feature type="transmembrane region" description="Helical" evidence="7">
    <location>
        <begin position="39"/>
        <end position="63"/>
    </location>
</feature>
<protein>
    <submittedName>
        <fullName evidence="10">Sugar ABC transporter permease</fullName>
    </submittedName>
</protein>
<keyword evidence="4 7" id="KW-0812">Transmembrane</keyword>
<dbReference type="SUPFAM" id="SSF161098">
    <property type="entry name" value="MetI-like"/>
    <property type="match status" value="1"/>
</dbReference>
<dbReference type="PANTHER" id="PTHR30193:SF1">
    <property type="entry name" value="ABC TRANSPORTER PERMEASE PROTEIN YESP-RELATED"/>
    <property type="match status" value="1"/>
</dbReference>
<name>A0ABU2MYT2_9ACTN</name>
<feature type="transmembrane region" description="Helical" evidence="7">
    <location>
        <begin position="234"/>
        <end position="255"/>
    </location>
</feature>
<keyword evidence="2 7" id="KW-0813">Transport</keyword>
<evidence type="ECO:0000256" key="4">
    <source>
        <dbReference type="ARBA" id="ARBA00022692"/>
    </source>
</evidence>
<proteinExistence type="inferred from homology"/>
<evidence type="ECO:0000256" key="6">
    <source>
        <dbReference type="ARBA" id="ARBA00023136"/>
    </source>
</evidence>
<feature type="region of interest" description="Disordered" evidence="8">
    <location>
        <begin position="1"/>
        <end position="29"/>
    </location>
</feature>
<feature type="transmembrane region" description="Helical" evidence="7">
    <location>
        <begin position="101"/>
        <end position="122"/>
    </location>
</feature>
<dbReference type="InterPro" id="IPR000515">
    <property type="entry name" value="MetI-like"/>
</dbReference>
<comment type="similarity">
    <text evidence="7">Belongs to the binding-protein-dependent transport system permease family.</text>
</comment>
<keyword evidence="11" id="KW-1185">Reference proteome</keyword>
<sequence>MTVEEIRVASDRPARARRASGAAAAPRTSRMTTKRHRAFYMFTAPWLVGFVLLTAFPMGYALWLSFTNFDAVSPHWHFVGLENYREALSDPLTRQSLGRTLLFTLISVPMTMIGGLILAVLVNRPLRARGLFRTLLYLPAVVPPVGTALTFKLVFDTNAGAANGVLDAFGMNAVTWLADPYARYVILMSVLWALGNTMIISLAGLQDIPRELQEASRIDGASAWRSFRSITLPLLSPVLLFQGVTGVIGALQTFMPLLLAADSSPAGTTSVPQDNYMYMINVFAQYFAYGRFGYASALLWILFAVIIAFTALIFKATSGAVFYNVDPEAKK</sequence>
<dbReference type="Pfam" id="PF00528">
    <property type="entry name" value="BPD_transp_1"/>
    <property type="match status" value="1"/>
</dbReference>
<evidence type="ECO:0000256" key="7">
    <source>
        <dbReference type="RuleBase" id="RU363032"/>
    </source>
</evidence>
<dbReference type="InterPro" id="IPR051393">
    <property type="entry name" value="ABC_transporter_permease"/>
</dbReference>
<dbReference type="SUPFAM" id="SSF160964">
    <property type="entry name" value="MalF N-terminal region-like"/>
    <property type="match status" value="1"/>
</dbReference>
<gene>
    <name evidence="10" type="ORF">RM590_30170</name>
</gene>
<feature type="transmembrane region" description="Helical" evidence="7">
    <location>
        <begin position="292"/>
        <end position="314"/>
    </location>
</feature>
<dbReference type="Gene3D" id="1.10.3720.10">
    <property type="entry name" value="MetI-like"/>
    <property type="match status" value="1"/>
</dbReference>
<evidence type="ECO:0000313" key="10">
    <source>
        <dbReference type="EMBL" id="MDT0346817.1"/>
    </source>
</evidence>
<dbReference type="RefSeq" id="WP_311707942.1">
    <property type="nucleotide sequence ID" value="NZ_JAVREL010000024.1"/>
</dbReference>